<gene>
    <name evidence="1" type="ORF">KYK27_10300</name>
</gene>
<evidence type="ECO:0000313" key="2">
    <source>
        <dbReference type="Proteomes" id="UP000774935"/>
    </source>
</evidence>
<dbReference type="InterPro" id="IPR013783">
    <property type="entry name" value="Ig-like_fold"/>
</dbReference>
<sequence length="432" mass="47401">MVRRFTRIANFFFGCLLLVVVLSEDAMAQISLNPFTKSYTQDFNALPSSGTGTWEHGTQYFPGWSLYRTAPVTLTLAVGTGSHNAGGLYSFGLAGSTDRALGSIASASKDVGEFSWGLLIQNNTGQTITSLNISYTGEQWRSARAATPQHMLSFWYATGTEPSAFNLSPKSDAGWTSVKELDFKGPVFYAAGGALNGNDPANKRYLSASIPVTIPDKGYVMLRWKDLDEFENDHGLAIDDFSLTWSTQVSSGPTILPVELVNFKATAQNNAVQLQWATASEKNNSHFIVERSLTGKEFADVATIVGKGTSALQSDYRFTDEQPLNGAAFYRLKQVDYDGTYSYSKVVAVHVKALAKALLYPTIATSTLSLDLPDQCNTITIYDLAGRLILHEPVPFQVRKRTLVVSHLKAGNYSLLLSNTKGERQMLWFVKR</sequence>
<dbReference type="Gene3D" id="2.60.40.10">
    <property type="entry name" value="Immunoglobulins"/>
    <property type="match status" value="1"/>
</dbReference>
<name>A0ABS6XBP6_9BACT</name>
<accession>A0ABS6XBP6</accession>
<dbReference type="Proteomes" id="UP000774935">
    <property type="component" value="Unassembled WGS sequence"/>
</dbReference>
<proteinExistence type="predicted"/>
<protein>
    <submittedName>
        <fullName evidence="1">T9SS type A sorting domain-containing protein</fullName>
    </submittedName>
</protein>
<keyword evidence="2" id="KW-1185">Reference proteome</keyword>
<comment type="caution">
    <text evidence="1">The sequence shown here is derived from an EMBL/GenBank/DDBJ whole genome shotgun (WGS) entry which is preliminary data.</text>
</comment>
<dbReference type="EMBL" id="JAHWXQ010000002">
    <property type="protein sequence ID" value="MBW3365437.1"/>
    <property type="molecule type" value="Genomic_DNA"/>
</dbReference>
<dbReference type="RefSeq" id="WP_199109923.1">
    <property type="nucleotide sequence ID" value="NZ_JAHWXQ010000002.1"/>
</dbReference>
<reference evidence="1 2" key="1">
    <citation type="submission" date="2021-07" db="EMBL/GenBank/DDBJ databases">
        <authorList>
            <person name="Kim M.K."/>
        </authorList>
    </citation>
    <scope>NUCLEOTIDE SEQUENCE [LARGE SCALE GENOMIC DNA]</scope>
    <source>
        <strain evidence="1 2">HLY7-15</strain>
    </source>
</reference>
<organism evidence="1 2">
    <name type="scientific">Pontibacter populi</name>
    <dbReference type="NCBI Taxonomy" id="890055"/>
    <lineage>
        <taxon>Bacteria</taxon>
        <taxon>Pseudomonadati</taxon>
        <taxon>Bacteroidota</taxon>
        <taxon>Cytophagia</taxon>
        <taxon>Cytophagales</taxon>
        <taxon>Hymenobacteraceae</taxon>
        <taxon>Pontibacter</taxon>
    </lineage>
</organism>
<evidence type="ECO:0000313" key="1">
    <source>
        <dbReference type="EMBL" id="MBW3365437.1"/>
    </source>
</evidence>